<keyword evidence="4 5" id="KW-0539">Nucleus</keyword>
<comment type="subcellular location">
    <subcellularLocation>
        <location evidence="1 5">Nucleus</location>
    </subcellularLocation>
</comment>
<feature type="compositionally biased region" description="Basic and acidic residues" evidence="6">
    <location>
        <begin position="281"/>
        <end position="290"/>
    </location>
</feature>
<dbReference type="GO" id="GO:0006355">
    <property type="term" value="P:regulation of DNA-templated transcription"/>
    <property type="evidence" value="ECO:0007669"/>
    <property type="project" value="InterPro"/>
</dbReference>
<feature type="domain" description="Homeobox" evidence="7">
    <location>
        <begin position="468"/>
        <end position="531"/>
    </location>
</feature>
<feature type="region of interest" description="Disordered" evidence="6">
    <location>
        <begin position="83"/>
        <end position="144"/>
    </location>
</feature>
<gene>
    <name evidence="8" type="ORF">OTU49_004456</name>
</gene>
<feature type="compositionally biased region" description="Acidic residues" evidence="6">
    <location>
        <begin position="270"/>
        <end position="280"/>
    </location>
</feature>
<dbReference type="AlphaFoldDB" id="A0AAW0XCD4"/>
<dbReference type="GO" id="GO:0000987">
    <property type="term" value="F:cis-regulatory region sequence-specific DNA binding"/>
    <property type="evidence" value="ECO:0007669"/>
    <property type="project" value="UniProtKB-ARBA"/>
</dbReference>
<evidence type="ECO:0000259" key="7">
    <source>
        <dbReference type="PROSITE" id="PS50071"/>
    </source>
</evidence>
<feature type="region of interest" description="Disordered" evidence="6">
    <location>
        <begin position="253"/>
        <end position="354"/>
    </location>
</feature>
<dbReference type="PANTHER" id="PTHR11850">
    <property type="entry name" value="HOMEOBOX PROTEIN TRANSCRIPTION FACTORS"/>
    <property type="match status" value="1"/>
</dbReference>
<keyword evidence="3 5" id="KW-0371">Homeobox</keyword>
<dbReference type="Gene3D" id="1.10.10.60">
    <property type="entry name" value="Homeodomain-like"/>
    <property type="match status" value="1"/>
</dbReference>
<protein>
    <recommendedName>
        <fullName evidence="7">Homeobox domain-containing protein</fullName>
    </recommendedName>
</protein>
<feature type="compositionally biased region" description="Basic and acidic residues" evidence="6">
    <location>
        <begin position="116"/>
        <end position="141"/>
    </location>
</feature>
<feature type="compositionally biased region" description="Polar residues" evidence="6">
    <location>
        <begin position="746"/>
        <end position="767"/>
    </location>
</feature>
<proteinExistence type="predicted"/>
<dbReference type="EMBL" id="JARKIK010000042">
    <property type="protein sequence ID" value="KAK8737385.1"/>
    <property type="molecule type" value="Genomic_DNA"/>
</dbReference>
<name>A0AAW0XCD4_CHEQU</name>
<keyword evidence="9" id="KW-1185">Reference proteome</keyword>
<accession>A0AAW0XCD4</accession>
<dbReference type="InterPro" id="IPR050224">
    <property type="entry name" value="TALE_homeobox"/>
</dbReference>
<evidence type="ECO:0000256" key="3">
    <source>
        <dbReference type="ARBA" id="ARBA00023155"/>
    </source>
</evidence>
<evidence type="ECO:0000256" key="6">
    <source>
        <dbReference type="SAM" id="MobiDB-lite"/>
    </source>
</evidence>
<dbReference type="PROSITE" id="PS50071">
    <property type="entry name" value="HOMEOBOX_2"/>
    <property type="match status" value="1"/>
</dbReference>
<dbReference type="InterPro" id="IPR001356">
    <property type="entry name" value="HD"/>
</dbReference>
<organism evidence="8 9">
    <name type="scientific">Cherax quadricarinatus</name>
    <name type="common">Australian red claw crayfish</name>
    <dbReference type="NCBI Taxonomy" id="27406"/>
    <lineage>
        <taxon>Eukaryota</taxon>
        <taxon>Metazoa</taxon>
        <taxon>Ecdysozoa</taxon>
        <taxon>Arthropoda</taxon>
        <taxon>Crustacea</taxon>
        <taxon>Multicrustacea</taxon>
        <taxon>Malacostraca</taxon>
        <taxon>Eumalacostraca</taxon>
        <taxon>Eucarida</taxon>
        <taxon>Decapoda</taxon>
        <taxon>Pleocyemata</taxon>
        <taxon>Astacidea</taxon>
        <taxon>Parastacoidea</taxon>
        <taxon>Parastacidae</taxon>
        <taxon>Cherax</taxon>
    </lineage>
</organism>
<dbReference type="EMBL" id="JARKIK010000042">
    <property type="protein sequence ID" value="KAK8737386.1"/>
    <property type="molecule type" value="Genomic_DNA"/>
</dbReference>
<evidence type="ECO:0000256" key="2">
    <source>
        <dbReference type="ARBA" id="ARBA00023125"/>
    </source>
</evidence>
<reference evidence="8 9" key="1">
    <citation type="journal article" date="2024" name="BMC Genomics">
        <title>Genome assembly of redclaw crayfish (Cherax quadricarinatus) provides insights into its immune adaptation and hypoxia tolerance.</title>
        <authorList>
            <person name="Liu Z."/>
            <person name="Zheng J."/>
            <person name="Li H."/>
            <person name="Fang K."/>
            <person name="Wang S."/>
            <person name="He J."/>
            <person name="Zhou D."/>
            <person name="Weng S."/>
            <person name="Chi M."/>
            <person name="Gu Z."/>
            <person name="He J."/>
            <person name="Li F."/>
            <person name="Wang M."/>
        </authorList>
    </citation>
    <scope>NUCLEOTIDE SEQUENCE [LARGE SCALE GENOMIC DNA]</scope>
    <source>
        <strain evidence="8">ZL_2023a</strain>
    </source>
</reference>
<feature type="compositionally biased region" description="Polar residues" evidence="6">
    <location>
        <begin position="609"/>
        <end position="623"/>
    </location>
</feature>
<evidence type="ECO:0000313" key="8">
    <source>
        <dbReference type="EMBL" id="KAK8737386.1"/>
    </source>
</evidence>
<feature type="region of interest" description="Disordered" evidence="6">
    <location>
        <begin position="731"/>
        <end position="767"/>
    </location>
</feature>
<evidence type="ECO:0000313" key="9">
    <source>
        <dbReference type="Proteomes" id="UP001445076"/>
    </source>
</evidence>
<dbReference type="GO" id="GO:0048646">
    <property type="term" value="P:anatomical structure formation involved in morphogenesis"/>
    <property type="evidence" value="ECO:0007669"/>
    <property type="project" value="UniProtKB-ARBA"/>
</dbReference>
<dbReference type="GO" id="GO:0001654">
    <property type="term" value="P:eye development"/>
    <property type="evidence" value="ECO:0007669"/>
    <property type="project" value="UniProtKB-ARBA"/>
</dbReference>
<dbReference type="InterPro" id="IPR009057">
    <property type="entry name" value="Homeodomain-like_sf"/>
</dbReference>
<reference evidence="8" key="2">
    <citation type="submission" date="2024-01" db="EMBL/GenBank/DDBJ databases">
        <authorList>
            <person name="He J."/>
            <person name="Wang M."/>
            <person name="Zheng J."/>
            <person name="Liu Z."/>
        </authorList>
    </citation>
    <scope>NUCLEOTIDE SEQUENCE</scope>
    <source>
        <strain evidence="8">ZL_2023a</strain>
        <tissue evidence="8">Muscle</tissue>
    </source>
</reference>
<dbReference type="InterPro" id="IPR008422">
    <property type="entry name" value="KN_HD"/>
</dbReference>
<feature type="compositionally biased region" description="Basic and acidic residues" evidence="6">
    <location>
        <begin position="430"/>
        <end position="452"/>
    </location>
</feature>
<feature type="DNA-binding region" description="Homeobox" evidence="5">
    <location>
        <begin position="470"/>
        <end position="532"/>
    </location>
</feature>
<comment type="caution">
    <text evidence="8">The sequence shown here is derived from an EMBL/GenBank/DDBJ whole genome shotgun (WGS) entry which is preliminary data.</text>
</comment>
<dbReference type="SMART" id="SM00389">
    <property type="entry name" value="HOX"/>
    <property type="match status" value="1"/>
</dbReference>
<feature type="compositionally biased region" description="Polar residues" evidence="6">
    <location>
        <begin position="92"/>
        <end position="102"/>
    </location>
</feature>
<dbReference type="CDD" id="cd00086">
    <property type="entry name" value="homeodomain"/>
    <property type="match status" value="1"/>
</dbReference>
<dbReference type="SUPFAM" id="SSF46689">
    <property type="entry name" value="Homeodomain-like"/>
    <property type="match status" value="1"/>
</dbReference>
<dbReference type="Pfam" id="PF05920">
    <property type="entry name" value="Homeobox_KN"/>
    <property type="match status" value="1"/>
</dbReference>
<dbReference type="Proteomes" id="UP001445076">
    <property type="component" value="Unassembled WGS sequence"/>
</dbReference>
<evidence type="ECO:0000256" key="4">
    <source>
        <dbReference type="ARBA" id="ARBA00023242"/>
    </source>
</evidence>
<feature type="region of interest" description="Disordered" evidence="6">
    <location>
        <begin position="607"/>
        <end position="638"/>
    </location>
</feature>
<evidence type="ECO:0000256" key="1">
    <source>
        <dbReference type="ARBA" id="ARBA00004123"/>
    </source>
</evidence>
<keyword evidence="2 5" id="KW-0238">DNA-binding</keyword>
<sequence>MGPIRAFTRPSHGAAPGEFASTASPFSLAHGRFSAQHRPCCAHATPSTLTYPHPHPYRHTCALDPLRLGLTRQPSLHHQFKTYVPPGAAQTDPHSALSSPQTRGEHEGAWEGQGEPLKDEGAKEREALEEGKQKEESDTSEWRSNCKWKSDRNKWKSYNEESKCNKSGENNKWGKQEYKWKKDRDNYKWKKSKDECNWRGNKDGLAWKTAAEEQERDKWIKKDREQCKWKERKDECKCKKDKVSHLPYQIALAKTDEPSTSRVTLAFPFSDEEDDDDLEDEGRAAGESGHETWPISDIVETEDEEGEPGAPLPSSLVEDTQGAESEGIPQGSGEMKGESQGDPGKGSPPGESIISVVVEVGNSNLCEARHTVPKQEGADHVQFIKEDKRQDDSIPPSPSKDAEGRREESADEQDVAVGDGGIEGVEEQEEREKEEVRDEKKREERASPRDGIRATQRLRPRSYRQFLLTRERRSRVFLKARSYHLGRWFITHFTHPYPSKDQKDQLATRTNMTRNQVSEWFGNMRRRIREATRGMVLCWEERVRLYNTVITGKSEPLPILPEDTINTWVPPVPQDPSGLDNHEEVSISPKFKKTLIHRYLNHSLEAPVRSSSDPQLHHSSASASPPVDNLQHYKSSASETSDCAQSLPLCTSSPKGSSQALWNASFENVREGQVPTVGSRLMGRPEHLQGKLLGEEEGRVLKRYDHQQSLNYGPSNFKRQRMLEPNEDWLHRASTSRDSTSKDSTLRVSTSRDSFPRVSSSKASNPRVSTFRETAFPVFLGRRDVAAEGTFYSSGVQVGPGVPGTGLASFAHGTSLSDARSSDDEWGGTEQCLRQPEELAAAYTLVQLQHM</sequence>
<feature type="region of interest" description="Disordered" evidence="6">
    <location>
        <begin position="385"/>
        <end position="456"/>
    </location>
</feature>
<evidence type="ECO:0000256" key="5">
    <source>
        <dbReference type="PROSITE-ProRule" id="PRU00108"/>
    </source>
</evidence>
<dbReference type="GO" id="GO:0005634">
    <property type="term" value="C:nucleus"/>
    <property type="evidence" value="ECO:0007669"/>
    <property type="project" value="UniProtKB-SubCell"/>
</dbReference>